<keyword evidence="2" id="KW-1185">Reference proteome</keyword>
<organism evidence="1 2">
    <name type="scientific">Hymenobacter ginkgonis</name>
    <dbReference type="NCBI Taxonomy" id="2682976"/>
    <lineage>
        <taxon>Bacteria</taxon>
        <taxon>Pseudomonadati</taxon>
        <taxon>Bacteroidota</taxon>
        <taxon>Cytophagia</taxon>
        <taxon>Cytophagales</taxon>
        <taxon>Hymenobacteraceae</taxon>
        <taxon>Hymenobacter</taxon>
    </lineage>
</organism>
<evidence type="ECO:0000313" key="1">
    <source>
        <dbReference type="EMBL" id="MVN79008.1"/>
    </source>
</evidence>
<protein>
    <submittedName>
        <fullName evidence="1">Uncharacterized protein</fullName>
    </submittedName>
</protein>
<evidence type="ECO:0000313" key="2">
    <source>
        <dbReference type="Proteomes" id="UP000441336"/>
    </source>
</evidence>
<name>A0A7K1TKR5_9BACT</name>
<dbReference type="AlphaFoldDB" id="A0A7K1TKR5"/>
<dbReference type="EMBL" id="WQKZ01000008">
    <property type="protein sequence ID" value="MVN79008.1"/>
    <property type="molecule type" value="Genomic_DNA"/>
</dbReference>
<sequence length="119" mass="13382">MQVQLTRSSVAAGDDADAPHTYLFEAADNSTIEEIAQLIIGRHYLPTIAGGRATWSVVSQKPLALIAQQWTKPKGFFLLHPRDGWLFTNQLLLLHLNYHGQQDPEQVYQTLAELRFPQG</sequence>
<dbReference type="RefSeq" id="WP_157569703.1">
    <property type="nucleotide sequence ID" value="NZ_WQKZ01000008.1"/>
</dbReference>
<proteinExistence type="predicted"/>
<dbReference type="Proteomes" id="UP000441336">
    <property type="component" value="Unassembled WGS sequence"/>
</dbReference>
<comment type="caution">
    <text evidence="1">The sequence shown here is derived from an EMBL/GenBank/DDBJ whole genome shotgun (WGS) entry which is preliminary data.</text>
</comment>
<reference evidence="1 2" key="1">
    <citation type="submission" date="2019-12" db="EMBL/GenBank/DDBJ databases">
        <title>Hymenobacter sp. HMF4947 Genome sequencing and assembly.</title>
        <authorList>
            <person name="Kang H."/>
            <person name="Cha I."/>
            <person name="Kim H."/>
            <person name="Joh K."/>
        </authorList>
    </citation>
    <scope>NUCLEOTIDE SEQUENCE [LARGE SCALE GENOMIC DNA]</scope>
    <source>
        <strain evidence="1 2">HMF4947</strain>
    </source>
</reference>
<accession>A0A7K1TKR5</accession>
<gene>
    <name evidence="1" type="ORF">GO988_21975</name>
</gene>